<feature type="transmembrane region" description="Helical" evidence="2">
    <location>
        <begin position="48"/>
        <end position="66"/>
    </location>
</feature>
<dbReference type="EMBL" id="JAJOMB010000022">
    <property type="protein sequence ID" value="MCD5315441.1"/>
    <property type="molecule type" value="Genomic_DNA"/>
</dbReference>
<accession>A0A9X1NLR2</accession>
<evidence type="ECO:0000313" key="3">
    <source>
        <dbReference type="EMBL" id="MCD5315441.1"/>
    </source>
</evidence>
<name>A0A9X1NLR2_9ACTN</name>
<protein>
    <submittedName>
        <fullName evidence="3">Uncharacterized protein</fullName>
    </submittedName>
</protein>
<reference evidence="3" key="1">
    <citation type="submission" date="2021-11" db="EMBL/GenBank/DDBJ databases">
        <title>Streptomyces corallinus and Kineosporia corallina sp. nov., two new coral-derived marine actinobacteria.</title>
        <authorList>
            <person name="Buangrab K."/>
            <person name="Sutthacheep M."/>
            <person name="Yeemin T."/>
            <person name="Harunari E."/>
            <person name="Igarashi Y."/>
            <person name="Sripreechasak P."/>
            <person name="Kanchanasin P."/>
            <person name="Tanasupawat S."/>
            <person name="Phongsopitanun W."/>
        </authorList>
    </citation>
    <scope>NUCLEOTIDE SEQUENCE</scope>
    <source>
        <strain evidence="3">JCM 31032</strain>
    </source>
</reference>
<keyword evidence="2" id="KW-0472">Membrane</keyword>
<feature type="region of interest" description="Disordered" evidence="1">
    <location>
        <begin position="1"/>
        <end position="31"/>
    </location>
</feature>
<proteinExistence type="predicted"/>
<evidence type="ECO:0000256" key="2">
    <source>
        <dbReference type="SAM" id="Phobius"/>
    </source>
</evidence>
<organism evidence="3 4">
    <name type="scientific">Kineosporia babensis</name>
    <dbReference type="NCBI Taxonomy" id="499548"/>
    <lineage>
        <taxon>Bacteria</taxon>
        <taxon>Bacillati</taxon>
        <taxon>Actinomycetota</taxon>
        <taxon>Actinomycetes</taxon>
        <taxon>Kineosporiales</taxon>
        <taxon>Kineosporiaceae</taxon>
        <taxon>Kineosporia</taxon>
    </lineage>
</organism>
<gene>
    <name evidence="3" type="ORF">LR394_31550</name>
</gene>
<keyword evidence="2" id="KW-1133">Transmembrane helix</keyword>
<feature type="region of interest" description="Disordered" evidence="1">
    <location>
        <begin position="93"/>
        <end position="124"/>
    </location>
</feature>
<evidence type="ECO:0000313" key="4">
    <source>
        <dbReference type="Proteomes" id="UP001138997"/>
    </source>
</evidence>
<keyword evidence="4" id="KW-1185">Reference proteome</keyword>
<evidence type="ECO:0000256" key="1">
    <source>
        <dbReference type="SAM" id="MobiDB-lite"/>
    </source>
</evidence>
<dbReference type="Proteomes" id="UP001138997">
    <property type="component" value="Unassembled WGS sequence"/>
</dbReference>
<dbReference type="RefSeq" id="WP_231448263.1">
    <property type="nucleotide sequence ID" value="NZ_JAJOMB010000022.1"/>
</dbReference>
<dbReference type="AlphaFoldDB" id="A0A9X1NLR2"/>
<keyword evidence="2" id="KW-0812">Transmembrane</keyword>
<sequence length="124" mass="13186">MRADPAPRTLRPVLPHQARRPDRWAQYPDGAEPQRFGWFGRWSRRSRMAATVVVIASLALVGALVISSAQAVKAVAGTNDGSRYGRSAQYQVPVPPGVTQEPGYLPGHPDGGTGSIGAADIDTP</sequence>
<comment type="caution">
    <text evidence="3">The sequence shown here is derived from an EMBL/GenBank/DDBJ whole genome shotgun (WGS) entry which is preliminary data.</text>
</comment>